<dbReference type="Proteomes" id="UP000233769">
    <property type="component" value="Chromosome tk0001"/>
</dbReference>
<organism evidence="2 3">
    <name type="scientific">Methylorubrum extorquens</name>
    <name type="common">Methylobacterium dichloromethanicum</name>
    <name type="synonym">Methylobacterium extorquens</name>
    <dbReference type="NCBI Taxonomy" id="408"/>
    <lineage>
        <taxon>Bacteria</taxon>
        <taxon>Pseudomonadati</taxon>
        <taxon>Pseudomonadota</taxon>
        <taxon>Alphaproteobacteria</taxon>
        <taxon>Hyphomicrobiales</taxon>
        <taxon>Methylobacteriaceae</taxon>
        <taxon>Methylorubrum</taxon>
    </lineage>
</organism>
<name>A0A2N9AY03_METEX</name>
<sequence length="108" mass="12060">MWRGKLARGWVPAGKCTRGGRKRRRQRLLTVTLEACRHPSHGWASNRVLPWPALGVKVFSVEAFVLPKVEAFARDRAVKSRQLPPPGPNRSPALAPEARLQNPVAIRP</sequence>
<evidence type="ECO:0000313" key="3">
    <source>
        <dbReference type="Proteomes" id="UP000233769"/>
    </source>
</evidence>
<gene>
    <name evidence="2" type="ORF">TK0001_5642</name>
</gene>
<dbReference type="AlphaFoldDB" id="A0A2N9AY03"/>
<evidence type="ECO:0000313" key="2">
    <source>
        <dbReference type="EMBL" id="SOR32207.1"/>
    </source>
</evidence>
<evidence type="ECO:0000256" key="1">
    <source>
        <dbReference type="SAM" id="MobiDB-lite"/>
    </source>
</evidence>
<dbReference type="EMBL" id="LT962688">
    <property type="protein sequence ID" value="SOR32207.1"/>
    <property type="molecule type" value="Genomic_DNA"/>
</dbReference>
<proteinExistence type="predicted"/>
<accession>A0A2N9AY03</accession>
<feature type="region of interest" description="Disordered" evidence="1">
    <location>
        <begin position="77"/>
        <end position="108"/>
    </location>
</feature>
<reference evidence="3" key="1">
    <citation type="submission" date="2017-10" db="EMBL/GenBank/DDBJ databases">
        <authorList>
            <person name="Regsiter A."/>
            <person name="William W."/>
        </authorList>
    </citation>
    <scope>NUCLEOTIDE SEQUENCE [LARGE SCALE GENOMIC DNA]</scope>
</reference>
<protein>
    <submittedName>
        <fullName evidence="2">Uncharacterized protein</fullName>
    </submittedName>
</protein>